<feature type="region of interest" description="Disordered" evidence="4">
    <location>
        <begin position="1064"/>
        <end position="1095"/>
    </location>
</feature>
<feature type="domain" description="Exocyst complex component Sec8 N-terminal" evidence="5">
    <location>
        <begin position="34"/>
        <end position="151"/>
    </location>
</feature>
<evidence type="ECO:0000256" key="2">
    <source>
        <dbReference type="ARBA" id="ARBA00022483"/>
    </source>
</evidence>
<dbReference type="GO" id="GO:0090522">
    <property type="term" value="P:vesicle tethering involved in exocytosis"/>
    <property type="evidence" value="ECO:0007669"/>
    <property type="project" value="UniProtKB-UniRule"/>
</dbReference>
<dbReference type="EMBL" id="GDKF01007996">
    <property type="protein sequence ID" value="JAT70626.1"/>
    <property type="molecule type" value="Transcribed_RNA"/>
</dbReference>
<feature type="region of interest" description="Disordered" evidence="4">
    <location>
        <begin position="617"/>
        <end position="650"/>
    </location>
</feature>
<reference evidence="7" key="1">
    <citation type="submission" date="2015-08" db="EMBL/GenBank/DDBJ databases">
        <authorList>
            <person name="Babu N.S."/>
            <person name="Beckwith C.J."/>
            <person name="Beseler K.G."/>
            <person name="Brison A."/>
            <person name="Carone J.V."/>
            <person name="Caskin T.P."/>
            <person name="Diamond M."/>
            <person name="Durham M.E."/>
            <person name="Foxe J.M."/>
            <person name="Go M."/>
            <person name="Henderson B.A."/>
            <person name="Jones I.B."/>
            <person name="McGettigan J.A."/>
            <person name="Micheletti S.J."/>
            <person name="Nasrallah M.E."/>
            <person name="Ortiz D."/>
            <person name="Piller C.R."/>
            <person name="Privatt S.R."/>
            <person name="Schneider S.L."/>
            <person name="Sharp S."/>
            <person name="Smith T.C."/>
            <person name="Stanton J.D."/>
            <person name="Ullery H.E."/>
            <person name="Wilson R.J."/>
            <person name="Serrano M.G."/>
            <person name="Buck G."/>
            <person name="Lee V."/>
            <person name="Wang Y."/>
            <person name="Carvalho R."/>
            <person name="Voegtly L."/>
            <person name="Shi R."/>
            <person name="Duckworth R."/>
            <person name="Johnson A."/>
            <person name="Loviza R."/>
            <person name="Walstead R."/>
            <person name="Shah Z."/>
            <person name="Kiflezghi M."/>
            <person name="Wade K."/>
            <person name="Ball S.L."/>
            <person name="Bradley K.W."/>
            <person name="Asai D.J."/>
            <person name="Bowman C.A."/>
            <person name="Russell D.A."/>
            <person name="Pope W.H."/>
            <person name="Jacobs-Sera D."/>
            <person name="Hendrix R.W."/>
            <person name="Hatfull G.F."/>
        </authorList>
    </citation>
    <scope>NUCLEOTIDE SEQUENCE</scope>
</reference>
<protein>
    <recommendedName>
        <fullName evidence="3">Exocyst complex component Sec8</fullName>
    </recommendedName>
</protein>
<dbReference type="PANTHER" id="PTHR14146">
    <property type="entry name" value="EXOCYST COMPLEX COMPONENT 4"/>
    <property type="match status" value="1"/>
</dbReference>
<feature type="region of interest" description="Disordered" evidence="4">
    <location>
        <begin position="537"/>
        <end position="569"/>
    </location>
</feature>
<dbReference type="EMBL" id="GDKF01003308">
    <property type="protein sequence ID" value="JAT75314.1"/>
    <property type="molecule type" value="Transcribed_RNA"/>
</dbReference>
<evidence type="ECO:0000313" key="7">
    <source>
        <dbReference type="EMBL" id="JAT75314.1"/>
    </source>
</evidence>
<dbReference type="InterPro" id="IPR007191">
    <property type="entry name" value="Sec8_exocyst_N"/>
</dbReference>
<feature type="compositionally biased region" description="Low complexity" evidence="4">
    <location>
        <begin position="634"/>
        <end position="645"/>
    </location>
</feature>
<dbReference type="InterPro" id="IPR039682">
    <property type="entry name" value="Sec8/EXOC4"/>
</dbReference>
<keyword evidence="2 3" id="KW-0268">Exocytosis</keyword>
<dbReference type="PANTHER" id="PTHR14146:SF0">
    <property type="entry name" value="EXOCYST COMPLEX COMPONENT 4"/>
    <property type="match status" value="1"/>
</dbReference>
<dbReference type="AlphaFoldDB" id="A0A1D2A811"/>
<organism evidence="7">
    <name type="scientific">Auxenochlorella protothecoides</name>
    <name type="common">Green microalga</name>
    <name type="synonym">Chlorella protothecoides</name>
    <dbReference type="NCBI Taxonomy" id="3075"/>
    <lineage>
        <taxon>Eukaryota</taxon>
        <taxon>Viridiplantae</taxon>
        <taxon>Chlorophyta</taxon>
        <taxon>core chlorophytes</taxon>
        <taxon>Trebouxiophyceae</taxon>
        <taxon>Chlorellales</taxon>
        <taxon>Chlorellaceae</taxon>
        <taxon>Auxenochlorella</taxon>
    </lineage>
</organism>
<dbReference type="Pfam" id="PF04048">
    <property type="entry name" value="Sec8_N"/>
    <property type="match status" value="1"/>
</dbReference>
<dbReference type="GO" id="GO:0000145">
    <property type="term" value="C:exocyst"/>
    <property type="evidence" value="ECO:0007669"/>
    <property type="project" value="UniProtKB-UniRule"/>
</dbReference>
<keyword evidence="3" id="KW-0653">Protein transport</keyword>
<dbReference type="GO" id="GO:0006893">
    <property type="term" value="P:Golgi to plasma membrane transport"/>
    <property type="evidence" value="ECO:0007669"/>
    <property type="project" value="TreeGrafter"/>
</dbReference>
<sequence>MVGRGDVIRRAAVDWDAVDAELQGIPSSFKEPRFDSVKHVLSLLSDERAEQELARLRAQSAAVDALVTDVVDTYYAGFNRAIQNYSHILKLFSDARVQLSTLRQTLGTSLQQFDIRLAHVHSLWQRHMLAAETLRLLGDVEAVLAVPSRLADLQQSKSWSAAVATLVDACDRLARAELAGVGALHPARQGMAAARASLVGALVAELEAHLAAAADAAAAAEAAASVSLSVGAAAAPGTPWAAPAAAAPRLRSQAIATPLRSQAPTPLRPAASSLALGSSLSARGLASGTWAAAATGSGTPVRPTHRRTRTYASPGGLDRGHLHGGPAADAAAQLTRCLGRLGAAGEARAALRAGLAHAMHGAVARAVHLVLAPEGEAPGGDGDGGAWARPGAVPAVQEGDAAPASQAPPAAERGSEALALLRRASAGGLAALGATTRALGALADAAPPPASPGLAVLLGPGDGAEGAGAGAGMAGDAGAGALDDVAAAWTCLQRAMRTALAAVLSTAAPGSPGRGPSRALLGAGGAGPGLRLSLRHELGRAPSGPGSELGSGLGARSTPAPPRPPADAEAVGAAVRAVLQRCPGGPDPTLVVALYPVVAAFLASGERTLAGAAAAGAGSLAHDPGAGAGPSTPPRAGAPRRGSPSPLRPAAAEDLRGWLDSHLRHDFLPAAYLELRGRVGEAVAGPAAFRQRGGEAGLPALAAARAALDAALAWAEALPPCATDLLGMAENMLGQVLEAGQGEVESAAGELGAGGLGASAAWAAAMASEPAAALLPSPAFFGGAGAGGAGAGAEAIAASLLAARWGAGGGDATRDLARRLLDAAPPGPGAVAEEALRALCALCGGLDRLARGLADEGGLGGEHAGGLQYVVERFCAVIGRGLRTLRLEAMLSTLRTLQQGGGPAELEHQAAALSGTLRTFAEVCERYLDPPLAAYVLEGVPGAAVVALRAVVLAAWTQAAGSLSPGAASDLESGIAAVEAALVGAPGGSGGRHGQALRAAASLRPVHELLRLLRGVEGAEDLLEAAGREPSLLERDQWLDLLLSTRGGEDADLAERLGDRLAARPAGIRPEAPGGQVAASSSQRAMGRGRYPAMD</sequence>
<evidence type="ECO:0000256" key="4">
    <source>
        <dbReference type="SAM" id="MobiDB-lite"/>
    </source>
</evidence>
<keyword evidence="1 3" id="KW-0813">Transport</keyword>
<evidence type="ECO:0000259" key="5">
    <source>
        <dbReference type="Pfam" id="PF04048"/>
    </source>
</evidence>
<evidence type="ECO:0000256" key="1">
    <source>
        <dbReference type="ARBA" id="ARBA00022448"/>
    </source>
</evidence>
<name>A0A1D2A811_AUXPR</name>
<evidence type="ECO:0000256" key="3">
    <source>
        <dbReference type="RuleBase" id="RU367079"/>
    </source>
</evidence>
<evidence type="ECO:0000313" key="6">
    <source>
        <dbReference type="EMBL" id="JAT70626.1"/>
    </source>
</evidence>
<accession>A0A1D2A811</accession>
<dbReference type="GO" id="GO:0006612">
    <property type="term" value="P:protein targeting to membrane"/>
    <property type="evidence" value="ECO:0007669"/>
    <property type="project" value="UniProtKB-UniRule"/>
</dbReference>
<comment type="function">
    <text evidence="3">Component of the exocyst complex involved in the docking of exocytic vesicles with fusion sites on the plasma membrane.</text>
</comment>
<gene>
    <name evidence="7" type="ORF">g.81109</name>
    <name evidence="6" type="ORF">g.81115</name>
</gene>
<dbReference type="GO" id="GO:0015031">
    <property type="term" value="P:protein transport"/>
    <property type="evidence" value="ECO:0007669"/>
    <property type="project" value="UniProtKB-KW"/>
</dbReference>
<comment type="similarity">
    <text evidence="3">Belongs to the SEC8 family.</text>
</comment>
<proteinExistence type="inferred from homology"/>
<dbReference type="GO" id="GO:0006904">
    <property type="term" value="P:vesicle docking involved in exocytosis"/>
    <property type="evidence" value="ECO:0007669"/>
    <property type="project" value="InterPro"/>
</dbReference>